<name>A0A179SXN8_9BACI</name>
<dbReference type="EMBL" id="LWSG01000014">
    <property type="protein sequence ID" value="OAS86211.1"/>
    <property type="molecule type" value="Genomic_DNA"/>
</dbReference>
<organism evidence="2 3">
    <name type="scientific">Metabacillus litoralis</name>
    <dbReference type="NCBI Taxonomy" id="152268"/>
    <lineage>
        <taxon>Bacteria</taxon>
        <taxon>Bacillati</taxon>
        <taxon>Bacillota</taxon>
        <taxon>Bacilli</taxon>
        <taxon>Bacillales</taxon>
        <taxon>Bacillaceae</taxon>
        <taxon>Metabacillus</taxon>
    </lineage>
</organism>
<keyword evidence="3" id="KW-1185">Reference proteome</keyword>
<feature type="transmembrane region" description="Helical" evidence="1">
    <location>
        <begin position="95"/>
        <end position="117"/>
    </location>
</feature>
<dbReference type="SUPFAM" id="SSF81442">
    <property type="entry name" value="Cytochrome c oxidase subunit I-like"/>
    <property type="match status" value="1"/>
</dbReference>
<feature type="transmembrane region" description="Helical" evidence="1">
    <location>
        <begin position="5"/>
        <end position="24"/>
    </location>
</feature>
<feature type="transmembrane region" description="Helical" evidence="1">
    <location>
        <begin position="68"/>
        <end position="89"/>
    </location>
</feature>
<dbReference type="OrthoDB" id="9808748at2"/>
<evidence type="ECO:0000313" key="3">
    <source>
        <dbReference type="Proteomes" id="UP000078534"/>
    </source>
</evidence>
<keyword evidence="1" id="KW-0472">Membrane</keyword>
<reference evidence="3" key="1">
    <citation type="submission" date="2016-04" db="EMBL/GenBank/DDBJ databases">
        <authorList>
            <person name="Lyu Z."/>
            <person name="Lyu W."/>
        </authorList>
    </citation>
    <scope>NUCLEOTIDE SEQUENCE [LARGE SCALE GENOMIC DNA]</scope>
    <source>
        <strain evidence="3">C44</strain>
    </source>
</reference>
<dbReference type="STRING" id="152268.A6K24_22065"/>
<dbReference type="AlphaFoldDB" id="A0A179SXN8"/>
<comment type="caution">
    <text evidence="2">The sequence shown here is derived from an EMBL/GenBank/DDBJ whole genome shotgun (WGS) entry which is preliminary data.</text>
</comment>
<evidence type="ECO:0000313" key="2">
    <source>
        <dbReference type="EMBL" id="OAS86211.1"/>
    </source>
</evidence>
<feature type="transmembrane region" description="Helical" evidence="1">
    <location>
        <begin position="36"/>
        <end position="56"/>
    </location>
</feature>
<sequence>MGTKFFKIAVVYLVIGVSIGYIMGITHNFSYTSVHAHVNLLGWASMALFGLIYHFYPKAGETKLAKTHFWLHNIGTPFLTAGVFLIVFLENDALTVVPIIGSNLVLIGIILFLINVFRHVKKENLSS</sequence>
<accession>A0A179SXN8</accession>
<dbReference type="RefSeq" id="WP_066332289.1">
    <property type="nucleotide sequence ID" value="NZ_LWSG01000014.1"/>
</dbReference>
<protein>
    <submittedName>
        <fullName evidence="2">Cytochrome-c oxidase</fullName>
    </submittedName>
</protein>
<keyword evidence="1" id="KW-1133">Transmembrane helix</keyword>
<evidence type="ECO:0000256" key="1">
    <source>
        <dbReference type="SAM" id="Phobius"/>
    </source>
</evidence>
<dbReference type="InterPro" id="IPR036927">
    <property type="entry name" value="Cyt_c_oxase-like_su1_sf"/>
</dbReference>
<keyword evidence="1" id="KW-0812">Transmembrane</keyword>
<proteinExistence type="predicted"/>
<dbReference type="Gene3D" id="1.20.210.10">
    <property type="entry name" value="Cytochrome c oxidase-like, subunit I domain"/>
    <property type="match status" value="1"/>
</dbReference>
<gene>
    <name evidence="2" type="ORF">A6K24_22065</name>
</gene>
<dbReference type="Proteomes" id="UP000078534">
    <property type="component" value="Unassembled WGS sequence"/>
</dbReference>